<evidence type="ECO:0000259" key="1">
    <source>
        <dbReference type="Pfam" id="PF03330"/>
    </source>
</evidence>
<evidence type="ECO:0000313" key="3">
    <source>
        <dbReference type="EnsemblPlants" id="Pp3c11_1220V3.1"/>
    </source>
</evidence>
<evidence type="ECO:0000313" key="4">
    <source>
        <dbReference type="Proteomes" id="UP000006727"/>
    </source>
</evidence>
<evidence type="ECO:0000313" key="2">
    <source>
        <dbReference type="EMBL" id="PNR44671.1"/>
    </source>
</evidence>
<dbReference type="InterPro" id="IPR036908">
    <property type="entry name" value="RlpA-like_sf"/>
</dbReference>
<accession>A0A2K1JT06</accession>
<dbReference type="EMBL" id="ABEU02000011">
    <property type="protein sequence ID" value="PNR44671.1"/>
    <property type="molecule type" value="Genomic_DNA"/>
</dbReference>
<dbReference type="InterPro" id="IPR009009">
    <property type="entry name" value="RlpA-like_DPBB"/>
</dbReference>
<dbReference type="Proteomes" id="UP000006727">
    <property type="component" value="Chromosome 11"/>
</dbReference>
<protein>
    <recommendedName>
        <fullName evidence="1">RlpA-like protein double-psi beta-barrel domain-containing protein</fullName>
    </recommendedName>
</protein>
<keyword evidence="4" id="KW-1185">Reference proteome</keyword>
<dbReference type="AlphaFoldDB" id="A0A2K1JT06"/>
<dbReference type="Pfam" id="PF03330">
    <property type="entry name" value="DPBB_1"/>
    <property type="match status" value="1"/>
</dbReference>
<feature type="domain" description="RlpA-like protein double-psi beta-barrel" evidence="1">
    <location>
        <begin position="49"/>
        <end position="93"/>
    </location>
</feature>
<dbReference type="Gramene" id="Pp3c11_1220V3.1">
    <property type="protein sequence ID" value="Pp3c11_1220V3.1"/>
    <property type="gene ID" value="Pp3c11_1220"/>
</dbReference>
<proteinExistence type="predicted"/>
<dbReference type="Gene3D" id="2.40.40.10">
    <property type="entry name" value="RlpA-like domain"/>
    <property type="match status" value="1"/>
</dbReference>
<reference evidence="2 4" key="2">
    <citation type="journal article" date="2018" name="Plant J.">
        <title>The Physcomitrella patens chromosome-scale assembly reveals moss genome structure and evolution.</title>
        <authorList>
            <person name="Lang D."/>
            <person name="Ullrich K.K."/>
            <person name="Murat F."/>
            <person name="Fuchs J."/>
            <person name="Jenkins J."/>
            <person name="Haas F.B."/>
            <person name="Piednoel M."/>
            <person name="Gundlach H."/>
            <person name="Van Bel M."/>
            <person name="Meyberg R."/>
            <person name="Vives C."/>
            <person name="Morata J."/>
            <person name="Symeonidi A."/>
            <person name="Hiss M."/>
            <person name="Muchero W."/>
            <person name="Kamisugi Y."/>
            <person name="Saleh O."/>
            <person name="Blanc G."/>
            <person name="Decker E.L."/>
            <person name="van Gessel N."/>
            <person name="Grimwood J."/>
            <person name="Hayes R.D."/>
            <person name="Graham S.W."/>
            <person name="Gunter L.E."/>
            <person name="McDaniel S.F."/>
            <person name="Hoernstein S.N.W."/>
            <person name="Larsson A."/>
            <person name="Li F.W."/>
            <person name="Perroud P.F."/>
            <person name="Phillips J."/>
            <person name="Ranjan P."/>
            <person name="Rokshar D.S."/>
            <person name="Rothfels C.J."/>
            <person name="Schneider L."/>
            <person name="Shu S."/>
            <person name="Stevenson D.W."/>
            <person name="Thummler F."/>
            <person name="Tillich M."/>
            <person name="Villarreal Aguilar J.C."/>
            <person name="Widiez T."/>
            <person name="Wong G.K."/>
            <person name="Wymore A."/>
            <person name="Zhang Y."/>
            <person name="Zimmer A.D."/>
            <person name="Quatrano R.S."/>
            <person name="Mayer K.F.X."/>
            <person name="Goodstein D."/>
            <person name="Casacuberta J.M."/>
            <person name="Vandepoele K."/>
            <person name="Reski R."/>
            <person name="Cuming A.C."/>
            <person name="Tuskan G.A."/>
            <person name="Maumus F."/>
            <person name="Salse J."/>
            <person name="Schmutz J."/>
            <person name="Rensing S.A."/>
        </authorList>
    </citation>
    <scope>NUCLEOTIDE SEQUENCE [LARGE SCALE GENOMIC DNA]</scope>
    <source>
        <strain evidence="3 4">cv. Gransden 2004</strain>
    </source>
</reference>
<dbReference type="InParanoid" id="A0A2K1JT06"/>
<name>A0A2K1JT06_PHYPA</name>
<dbReference type="EnsemblPlants" id="Pp3c11_1220V3.1">
    <property type="protein sequence ID" value="Pp3c11_1220V3.1"/>
    <property type="gene ID" value="Pp3c11_1220"/>
</dbReference>
<sequence length="96" mass="10793">MNPKFHSQTKNVDIKYHMLTEKIENHILQIDYISTNANVVDIFTKALTPKNGNIVKLWDRCPNGCSGGRAFDLSLQAFRAIANLDKGTITIRYAAV</sequence>
<reference evidence="3" key="3">
    <citation type="submission" date="2020-12" db="UniProtKB">
        <authorList>
            <consortium name="EnsemblPlants"/>
        </authorList>
    </citation>
    <scope>IDENTIFICATION</scope>
</reference>
<reference evidence="2 4" key="1">
    <citation type="journal article" date="2008" name="Science">
        <title>The Physcomitrella genome reveals evolutionary insights into the conquest of land by plants.</title>
        <authorList>
            <person name="Rensing S."/>
            <person name="Lang D."/>
            <person name="Zimmer A."/>
            <person name="Terry A."/>
            <person name="Salamov A."/>
            <person name="Shapiro H."/>
            <person name="Nishiyama T."/>
            <person name="Perroud P.-F."/>
            <person name="Lindquist E."/>
            <person name="Kamisugi Y."/>
            <person name="Tanahashi T."/>
            <person name="Sakakibara K."/>
            <person name="Fujita T."/>
            <person name="Oishi K."/>
            <person name="Shin-I T."/>
            <person name="Kuroki Y."/>
            <person name="Toyoda A."/>
            <person name="Suzuki Y."/>
            <person name="Hashimoto A."/>
            <person name="Yamaguchi K."/>
            <person name="Sugano A."/>
            <person name="Kohara Y."/>
            <person name="Fujiyama A."/>
            <person name="Anterola A."/>
            <person name="Aoki S."/>
            <person name="Ashton N."/>
            <person name="Barbazuk W.B."/>
            <person name="Barker E."/>
            <person name="Bennetzen J."/>
            <person name="Bezanilla M."/>
            <person name="Blankenship R."/>
            <person name="Cho S.H."/>
            <person name="Dutcher S."/>
            <person name="Estelle M."/>
            <person name="Fawcett J.A."/>
            <person name="Gundlach H."/>
            <person name="Hanada K."/>
            <person name="Heyl A."/>
            <person name="Hicks K.A."/>
            <person name="Hugh J."/>
            <person name="Lohr M."/>
            <person name="Mayer K."/>
            <person name="Melkozernov A."/>
            <person name="Murata T."/>
            <person name="Nelson D."/>
            <person name="Pils B."/>
            <person name="Prigge M."/>
            <person name="Reiss B."/>
            <person name="Renner T."/>
            <person name="Rombauts S."/>
            <person name="Rushton P."/>
            <person name="Sanderfoot A."/>
            <person name="Schween G."/>
            <person name="Shiu S.-H."/>
            <person name="Stueber K."/>
            <person name="Theodoulou F.L."/>
            <person name="Tu H."/>
            <person name="Van de Peer Y."/>
            <person name="Verrier P.J."/>
            <person name="Waters E."/>
            <person name="Wood A."/>
            <person name="Yang L."/>
            <person name="Cove D."/>
            <person name="Cuming A."/>
            <person name="Hasebe M."/>
            <person name="Lucas S."/>
            <person name="Mishler D.B."/>
            <person name="Reski R."/>
            <person name="Grigoriev I."/>
            <person name="Quatrano R.S."/>
            <person name="Boore J.L."/>
        </authorList>
    </citation>
    <scope>NUCLEOTIDE SEQUENCE [LARGE SCALE GENOMIC DNA]</scope>
    <source>
        <strain evidence="3 4">cv. Gransden 2004</strain>
    </source>
</reference>
<dbReference type="SUPFAM" id="SSF50685">
    <property type="entry name" value="Barwin-like endoglucanases"/>
    <property type="match status" value="1"/>
</dbReference>
<gene>
    <name evidence="2" type="ORF">PHYPA_014440</name>
</gene>
<organism evidence="2">
    <name type="scientific">Physcomitrium patens</name>
    <name type="common">Spreading-leaved earth moss</name>
    <name type="synonym">Physcomitrella patens</name>
    <dbReference type="NCBI Taxonomy" id="3218"/>
    <lineage>
        <taxon>Eukaryota</taxon>
        <taxon>Viridiplantae</taxon>
        <taxon>Streptophyta</taxon>
        <taxon>Embryophyta</taxon>
        <taxon>Bryophyta</taxon>
        <taxon>Bryophytina</taxon>
        <taxon>Bryopsida</taxon>
        <taxon>Funariidae</taxon>
        <taxon>Funariales</taxon>
        <taxon>Funariaceae</taxon>
        <taxon>Physcomitrium</taxon>
    </lineage>
</organism>